<dbReference type="Gene3D" id="1.10.3810.10">
    <property type="entry name" value="Biosynthetic peptidoglycan transglycosylase-like"/>
    <property type="match status" value="1"/>
</dbReference>
<dbReference type="GO" id="GO:0008658">
    <property type="term" value="F:penicillin binding"/>
    <property type="evidence" value="ECO:0007669"/>
    <property type="project" value="InterPro"/>
</dbReference>
<dbReference type="Pfam" id="PF00905">
    <property type="entry name" value="Transpeptidase"/>
    <property type="match status" value="1"/>
</dbReference>
<feature type="domain" description="Penicillin-binding protein transpeptidase" evidence="19">
    <location>
        <begin position="396"/>
        <end position="692"/>
    </location>
</feature>
<evidence type="ECO:0000256" key="1">
    <source>
        <dbReference type="ARBA" id="ARBA00004236"/>
    </source>
</evidence>
<dbReference type="GO" id="GO:0009252">
    <property type="term" value="P:peptidoglycan biosynthetic process"/>
    <property type="evidence" value="ECO:0007669"/>
    <property type="project" value="UniProtKB-KW"/>
</dbReference>
<dbReference type="GO" id="GO:0008360">
    <property type="term" value="P:regulation of cell shape"/>
    <property type="evidence" value="ECO:0007669"/>
    <property type="project" value="UniProtKB-KW"/>
</dbReference>
<evidence type="ECO:0000256" key="13">
    <source>
        <dbReference type="ARBA" id="ARBA00023268"/>
    </source>
</evidence>
<keyword evidence="10" id="KW-0133">Cell shape</keyword>
<dbReference type="PANTHER" id="PTHR32282">
    <property type="entry name" value="BINDING PROTEIN TRANSPEPTIDASE, PUTATIVE-RELATED"/>
    <property type="match status" value="1"/>
</dbReference>
<keyword evidence="9" id="KW-0378">Hydrolase</keyword>
<feature type="domain" description="Glycosyl transferase family 51" evidence="20">
    <location>
        <begin position="129"/>
        <end position="304"/>
    </location>
</feature>
<keyword evidence="18" id="KW-0812">Transmembrane</keyword>
<keyword evidence="14" id="KW-0961">Cell wall biogenesis/degradation</keyword>
<comment type="similarity">
    <text evidence="2">In the C-terminal section; belongs to the transpeptidase family.</text>
</comment>
<comment type="subcellular location">
    <subcellularLocation>
        <location evidence="1">Cell membrane</location>
    </subcellularLocation>
</comment>
<evidence type="ECO:0000256" key="16">
    <source>
        <dbReference type="ARBA" id="ARBA00049902"/>
    </source>
</evidence>
<proteinExistence type="inferred from homology"/>
<keyword evidence="13" id="KW-0511">Multifunctional enzyme</keyword>
<keyword evidence="18" id="KW-1133">Transmembrane helix</keyword>
<reference evidence="21 22" key="1">
    <citation type="journal article" date="2016" name="Nat. Commun.">
        <title>Thousands of microbial genomes shed light on interconnected biogeochemical processes in an aquifer system.</title>
        <authorList>
            <person name="Anantharaman K."/>
            <person name="Brown C.T."/>
            <person name="Hug L.A."/>
            <person name="Sharon I."/>
            <person name="Castelle C.J."/>
            <person name="Probst A.J."/>
            <person name="Thomas B.C."/>
            <person name="Singh A."/>
            <person name="Wilkins M.J."/>
            <person name="Karaoz U."/>
            <person name="Brodie E.L."/>
            <person name="Williams K.H."/>
            <person name="Hubbard S.S."/>
            <person name="Banfield J.F."/>
        </authorList>
    </citation>
    <scope>NUCLEOTIDE SEQUENCE [LARGE SCALE GENOMIC DNA]</scope>
</reference>
<evidence type="ECO:0000256" key="6">
    <source>
        <dbReference type="ARBA" id="ARBA00022670"/>
    </source>
</evidence>
<dbReference type="GO" id="GO:0009002">
    <property type="term" value="F:serine-type D-Ala-D-Ala carboxypeptidase activity"/>
    <property type="evidence" value="ECO:0007669"/>
    <property type="project" value="UniProtKB-EC"/>
</dbReference>
<comment type="similarity">
    <text evidence="3">In the N-terminal section; belongs to the glycosyltransferase 51 family.</text>
</comment>
<dbReference type="InterPro" id="IPR050396">
    <property type="entry name" value="Glycosyltr_51/Transpeptidase"/>
</dbReference>
<dbReference type="EMBL" id="MFJN01000006">
    <property type="protein sequence ID" value="OGG22289.1"/>
    <property type="molecule type" value="Genomic_DNA"/>
</dbReference>
<evidence type="ECO:0000256" key="12">
    <source>
        <dbReference type="ARBA" id="ARBA00023136"/>
    </source>
</evidence>
<keyword evidence="4" id="KW-1003">Cell membrane</keyword>
<dbReference type="SUPFAM" id="SSF56601">
    <property type="entry name" value="beta-lactamase/transpeptidase-like"/>
    <property type="match status" value="1"/>
</dbReference>
<dbReference type="InterPro" id="IPR023346">
    <property type="entry name" value="Lysozyme-like_dom_sf"/>
</dbReference>
<evidence type="ECO:0000256" key="8">
    <source>
        <dbReference type="ARBA" id="ARBA00022679"/>
    </source>
</evidence>
<evidence type="ECO:0000256" key="10">
    <source>
        <dbReference type="ARBA" id="ARBA00022960"/>
    </source>
</evidence>
<dbReference type="Proteomes" id="UP000177092">
    <property type="component" value="Unassembled WGS sequence"/>
</dbReference>
<evidence type="ECO:0000256" key="11">
    <source>
        <dbReference type="ARBA" id="ARBA00022984"/>
    </source>
</evidence>
<dbReference type="Pfam" id="PF00912">
    <property type="entry name" value="Transgly"/>
    <property type="match status" value="1"/>
</dbReference>
<sequence>MVKRKKIRKIKAVKRRSGLNLKSKSKIRAKRRSKTLDKHLKKRTKTSVHTKRVRVKKSLLLLSVGIKNFIALRHNRKFVRITGSSLIVLLIIFAIFYELILKDLPDPLALKTKPSAQTTIIRDRNGIVLYKVYKDANRINLDWDEIPTVVKNATIAIEDSGFYHHPGVSPRAIFRALVYNLSQKNIQGYQGASTITQQLIKNRFLNSRKTYSRKAKEMFLALLTERKYRKNEILTMYLNEVGYGGPAYGIEAASEMYFNKPVNELSLAEAALLSGLPASPTTFSPFGLNPDLAIVRQHLVLDRMLALKMINQNQYNEAKNEKLAFAPQKTDILAPHFVMFVKDLLTAKLGAKAMEEGGLDITTTLDYSIQAKAEEVIKNQIAALGNSYNIHNAASLVTDPHNGEILAMVGSVDYFDLGNKGFVNATNSKRQPGSSIKPVNYAYAFDHGFTPNSTVVDAPVVYTAKGSAEVYAPVNYDRKYHGVVTLRNALANSYNIPAVKTLNTIGVANMLDLGRKMGIRSWDSMPPIGLSLTLGGAEVTMLDMARAYGVIANMGIKKDLIAIKAIKNSQNDDLTYLYFKKDKSTDQSLIKSVEAEDNEQVISPLASYWLTDILSDNNARRSAFGNYSKLEITNQKVAVKTGTSNNFRDNWTIGYSPDYLVAAWVGNNDGTFMNSNLVSGITGAAPIWHDIMDSLIGNQDPKDFPVPEGLIPVKICAVNGLLTCPNCPMEKTEYFTADKVPTQKCFFRSPAECDSARAQAEGKSDEEKKQLFSGCLNIPTSPAVNPN</sequence>
<evidence type="ECO:0000256" key="14">
    <source>
        <dbReference type="ARBA" id="ARBA00023316"/>
    </source>
</evidence>
<feature type="transmembrane region" description="Helical" evidence="18">
    <location>
        <begin position="81"/>
        <end position="101"/>
    </location>
</feature>
<comment type="catalytic activity">
    <reaction evidence="16">
        <text>[GlcNAc-(1-&gt;4)-Mur2Ac(oyl-L-Ala-gamma-D-Glu-L-Lys-D-Ala-D-Ala)](n)-di-trans,octa-cis-undecaprenyl diphosphate + beta-D-GlcNAc-(1-&gt;4)-Mur2Ac(oyl-L-Ala-gamma-D-Glu-L-Lys-D-Ala-D-Ala)-di-trans,octa-cis-undecaprenyl diphosphate = [GlcNAc-(1-&gt;4)-Mur2Ac(oyl-L-Ala-gamma-D-Glu-L-Lys-D-Ala-D-Ala)](n+1)-di-trans,octa-cis-undecaprenyl diphosphate + di-trans,octa-cis-undecaprenyl diphosphate + H(+)</text>
        <dbReference type="Rhea" id="RHEA:23708"/>
        <dbReference type="Rhea" id="RHEA-COMP:9602"/>
        <dbReference type="Rhea" id="RHEA-COMP:9603"/>
        <dbReference type="ChEBI" id="CHEBI:15378"/>
        <dbReference type="ChEBI" id="CHEBI:58405"/>
        <dbReference type="ChEBI" id="CHEBI:60033"/>
        <dbReference type="ChEBI" id="CHEBI:78435"/>
        <dbReference type="EC" id="2.4.99.28"/>
    </reaction>
</comment>
<dbReference type="InterPro" id="IPR001264">
    <property type="entry name" value="Glyco_trans_51"/>
</dbReference>
<dbReference type="InterPro" id="IPR001460">
    <property type="entry name" value="PCN-bd_Tpept"/>
</dbReference>
<evidence type="ECO:0000256" key="18">
    <source>
        <dbReference type="SAM" id="Phobius"/>
    </source>
</evidence>
<keyword evidence="12 18" id="KW-0472">Membrane</keyword>
<keyword evidence="11" id="KW-0573">Peptidoglycan synthesis</keyword>
<comment type="caution">
    <text evidence="21">The sequence shown here is derived from an EMBL/GenBank/DDBJ whole genome shotgun (WGS) entry which is preliminary data.</text>
</comment>
<evidence type="ECO:0000256" key="4">
    <source>
        <dbReference type="ARBA" id="ARBA00022475"/>
    </source>
</evidence>
<protein>
    <submittedName>
        <fullName evidence="21">Uncharacterized protein</fullName>
    </submittedName>
</protein>
<evidence type="ECO:0000313" key="22">
    <source>
        <dbReference type="Proteomes" id="UP000177092"/>
    </source>
</evidence>
<organism evidence="21 22">
    <name type="scientific">Candidatus Gottesmanbacteria bacterium RIFCSPHIGHO2_02_FULL_40_13</name>
    <dbReference type="NCBI Taxonomy" id="1798384"/>
    <lineage>
        <taxon>Bacteria</taxon>
        <taxon>Candidatus Gottesmaniibacteriota</taxon>
    </lineage>
</organism>
<dbReference type="GO" id="GO:0071555">
    <property type="term" value="P:cell wall organization"/>
    <property type="evidence" value="ECO:0007669"/>
    <property type="project" value="UniProtKB-KW"/>
</dbReference>
<dbReference type="FunFam" id="1.10.3810.10:FF:000001">
    <property type="entry name" value="Penicillin-binding protein 1A"/>
    <property type="match status" value="1"/>
</dbReference>
<keyword evidence="8" id="KW-0808">Transferase</keyword>
<dbReference type="STRING" id="1798384.A3D03_05890"/>
<evidence type="ECO:0000259" key="20">
    <source>
        <dbReference type="Pfam" id="PF00912"/>
    </source>
</evidence>
<dbReference type="InterPro" id="IPR012338">
    <property type="entry name" value="Beta-lactam/transpept-like"/>
</dbReference>
<evidence type="ECO:0000259" key="19">
    <source>
        <dbReference type="Pfam" id="PF00905"/>
    </source>
</evidence>
<keyword evidence="6" id="KW-0645">Protease</keyword>
<dbReference type="SUPFAM" id="SSF53955">
    <property type="entry name" value="Lysozyme-like"/>
    <property type="match status" value="1"/>
</dbReference>
<dbReference type="GO" id="GO:0008955">
    <property type="term" value="F:peptidoglycan glycosyltransferase activity"/>
    <property type="evidence" value="ECO:0007669"/>
    <property type="project" value="UniProtKB-EC"/>
</dbReference>
<dbReference type="PANTHER" id="PTHR32282:SF11">
    <property type="entry name" value="PENICILLIN-BINDING PROTEIN 1B"/>
    <property type="match status" value="1"/>
</dbReference>
<evidence type="ECO:0000313" key="21">
    <source>
        <dbReference type="EMBL" id="OGG22289.1"/>
    </source>
</evidence>
<feature type="region of interest" description="Disordered" evidence="17">
    <location>
        <begin position="28"/>
        <end position="48"/>
    </location>
</feature>
<evidence type="ECO:0000256" key="7">
    <source>
        <dbReference type="ARBA" id="ARBA00022676"/>
    </source>
</evidence>
<evidence type="ECO:0000256" key="17">
    <source>
        <dbReference type="SAM" id="MobiDB-lite"/>
    </source>
</evidence>
<gene>
    <name evidence="21" type="ORF">A3D03_05890</name>
</gene>
<comment type="catalytic activity">
    <reaction evidence="15">
        <text>Preferential cleavage: (Ac)2-L-Lys-D-Ala-|-D-Ala. Also transpeptidation of peptidyl-alanyl moieties that are N-acyl substituents of D-alanine.</text>
        <dbReference type="EC" id="3.4.16.4"/>
    </reaction>
</comment>
<evidence type="ECO:0000256" key="3">
    <source>
        <dbReference type="ARBA" id="ARBA00007739"/>
    </source>
</evidence>
<evidence type="ECO:0000256" key="2">
    <source>
        <dbReference type="ARBA" id="ARBA00007090"/>
    </source>
</evidence>
<dbReference type="GO" id="GO:0005886">
    <property type="term" value="C:plasma membrane"/>
    <property type="evidence" value="ECO:0007669"/>
    <property type="project" value="UniProtKB-SubCell"/>
</dbReference>
<accession>A0A1F6ABX9</accession>
<dbReference type="InterPro" id="IPR036950">
    <property type="entry name" value="PBP_transglycosylase"/>
</dbReference>
<dbReference type="AlphaFoldDB" id="A0A1F6ABX9"/>
<evidence type="ECO:0000256" key="9">
    <source>
        <dbReference type="ARBA" id="ARBA00022801"/>
    </source>
</evidence>
<evidence type="ECO:0000256" key="15">
    <source>
        <dbReference type="ARBA" id="ARBA00034000"/>
    </source>
</evidence>
<name>A0A1F6ABX9_9BACT</name>
<dbReference type="GO" id="GO:0006508">
    <property type="term" value="P:proteolysis"/>
    <property type="evidence" value="ECO:0007669"/>
    <property type="project" value="UniProtKB-KW"/>
</dbReference>
<keyword evidence="7" id="KW-0328">Glycosyltransferase</keyword>
<evidence type="ECO:0000256" key="5">
    <source>
        <dbReference type="ARBA" id="ARBA00022645"/>
    </source>
</evidence>
<keyword evidence="5" id="KW-0121">Carboxypeptidase</keyword>
<dbReference type="GO" id="GO:0030288">
    <property type="term" value="C:outer membrane-bounded periplasmic space"/>
    <property type="evidence" value="ECO:0007669"/>
    <property type="project" value="TreeGrafter"/>
</dbReference>
<dbReference type="Gene3D" id="3.40.710.10">
    <property type="entry name" value="DD-peptidase/beta-lactamase superfamily"/>
    <property type="match status" value="1"/>
</dbReference>